<dbReference type="STRING" id="31246.A0A183Q614"/>
<proteinExistence type="predicted"/>
<evidence type="ECO:0000313" key="2">
    <source>
        <dbReference type="Proteomes" id="UP000269396"/>
    </source>
</evidence>
<organism evidence="1 2">
    <name type="scientific">Schistosoma mattheei</name>
    <dbReference type="NCBI Taxonomy" id="31246"/>
    <lineage>
        <taxon>Eukaryota</taxon>
        <taxon>Metazoa</taxon>
        <taxon>Spiralia</taxon>
        <taxon>Lophotrochozoa</taxon>
        <taxon>Platyhelminthes</taxon>
        <taxon>Trematoda</taxon>
        <taxon>Digenea</taxon>
        <taxon>Strigeidida</taxon>
        <taxon>Schistosomatoidea</taxon>
        <taxon>Schistosomatidae</taxon>
        <taxon>Schistosoma</taxon>
    </lineage>
</organism>
<gene>
    <name evidence="1" type="ORF">SMTD_LOCUS22050</name>
</gene>
<dbReference type="Proteomes" id="UP000269396">
    <property type="component" value="Unassembled WGS sequence"/>
</dbReference>
<keyword evidence="2" id="KW-1185">Reference proteome</keyword>
<reference evidence="1 2" key="1">
    <citation type="submission" date="2018-11" db="EMBL/GenBank/DDBJ databases">
        <authorList>
            <consortium name="Pathogen Informatics"/>
        </authorList>
    </citation>
    <scope>NUCLEOTIDE SEQUENCE [LARGE SCALE GENOMIC DNA]</scope>
    <source>
        <strain>Denwood</strain>
        <strain evidence="2">Zambia</strain>
    </source>
</reference>
<sequence length="80" mass="9344">QVKELKSSLRDANRRLTDLEALRSQLEAERDNLASALHDAEEALHDMDQKYQASQAALNHLKSEMEQRLRERDEELESLR</sequence>
<accession>A0A183Q614</accession>
<evidence type="ECO:0000313" key="1">
    <source>
        <dbReference type="EMBL" id="VDP86326.1"/>
    </source>
</evidence>
<name>A0A183Q614_9TREM</name>
<dbReference type="EMBL" id="UZAL01049589">
    <property type="protein sequence ID" value="VDP86326.1"/>
    <property type="molecule type" value="Genomic_DNA"/>
</dbReference>
<feature type="non-terminal residue" evidence="1">
    <location>
        <position position="1"/>
    </location>
</feature>
<protein>
    <submittedName>
        <fullName evidence="1">Uncharacterized protein</fullName>
    </submittedName>
</protein>
<dbReference type="AlphaFoldDB" id="A0A183Q614"/>